<reference evidence="2" key="2">
    <citation type="journal article" date="2015" name="Data Brief">
        <title>Shoot transcriptome of the giant reed, Arundo donax.</title>
        <authorList>
            <person name="Barrero R.A."/>
            <person name="Guerrero F.D."/>
            <person name="Moolhuijzen P."/>
            <person name="Goolsby J.A."/>
            <person name="Tidwell J."/>
            <person name="Bellgard S.E."/>
            <person name="Bellgard M.I."/>
        </authorList>
    </citation>
    <scope>NUCLEOTIDE SEQUENCE</scope>
    <source>
        <tissue evidence="2">Shoot tissue taken approximately 20 cm above the soil surface</tissue>
    </source>
</reference>
<organism evidence="2">
    <name type="scientific">Arundo donax</name>
    <name type="common">Giant reed</name>
    <name type="synonym">Donax arundinaceus</name>
    <dbReference type="NCBI Taxonomy" id="35708"/>
    <lineage>
        <taxon>Eukaryota</taxon>
        <taxon>Viridiplantae</taxon>
        <taxon>Streptophyta</taxon>
        <taxon>Embryophyta</taxon>
        <taxon>Tracheophyta</taxon>
        <taxon>Spermatophyta</taxon>
        <taxon>Magnoliopsida</taxon>
        <taxon>Liliopsida</taxon>
        <taxon>Poales</taxon>
        <taxon>Poaceae</taxon>
        <taxon>PACMAD clade</taxon>
        <taxon>Arundinoideae</taxon>
        <taxon>Arundineae</taxon>
        <taxon>Arundo</taxon>
    </lineage>
</organism>
<dbReference type="EMBL" id="GBRH01248984">
    <property type="protein sequence ID" value="JAD48911.1"/>
    <property type="molecule type" value="Transcribed_RNA"/>
</dbReference>
<keyword evidence="1" id="KW-0472">Membrane</keyword>
<keyword evidence="1" id="KW-0812">Transmembrane</keyword>
<protein>
    <submittedName>
        <fullName evidence="2">Uncharacterized protein</fullName>
    </submittedName>
</protein>
<evidence type="ECO:0000256" key="1">
    <source>
        <dbReference type="SAM" id="Phobius"/>
    </source>
</evidence>
<reference evidence="2" key="1">
    <citation type="submission" date="2014-09" db="EMBL/GenBank/DDBJ databases">
        <authorList>
            <person name="Magalhaes I.L.F."/>
            <person name="Oliveira U."/>
            <person name="Santos F.R."/>
            <person name="Vidigal T.H.D.A."/>
            <person name="Brescovit A.D."/>
            <person name="Santos A.J."/>
        </authorList>
    </citation>
    <scope>NUCLEOTIDE SEQUENCE</scope>
    <source>
        <tissue evidence="2">Shoot tissue taken approximately 20 cm above the soil surface</tissue>
    </source>
</reference>
<keyword evidence="1" id="KW-1133">Transmembrane helix</keyword>
<accession>A0A0A9ACS0</accession>
<name>A0A0A9ACS0_ARUDO</name>
<proteinExistence type="predicted"/>
<evidence type="ECO:0000313" key="2">
    <source>
        <dbReference type="EMBL" id="JAD48911.1"/>
    </source>
</evidence>
<sequence>MTRSVKSRTTGSGCGLNHHYMALSSLTTGSDAPLVIPSVLLDRLRREGTIRCRFLWNSLILRCLMVIHFTGESMIGKKRHVLSYDHSVCLVR</sequence>
<dbReference type="AlphaFoldDB" id="A0A0A9ACS0"/>
<feature type="transmembrane region" description="Helical" evidence="1">
    <location>
        <begin position="54"/>
        <end position="71"/>
    </location>
</feature>